<evidence type="ECO:0000256" key="1">
    <source>
        <dbReference type="SAM" id="Phobius"/>
    </source>
</evidence>
<feature type="transmembrane region" description="Helical" evidence="1">
    <location>
        <begin position="97"/>
        <end position="117"/>
    </location>
</feature>
<feature type="transmembrane region" description="Helical" evidence="1">
    <location>
        <begin position="67"/>
        <end position="85"/>
    </location>
</feature>
<evidence type="ECO:0000313" key="3">
    <source>
        <dbReference type="Proteomes" id="UP001238450"/>
    </source>
</evidence>
<organism evidence="2 3">
    <name type="scientific">Croceifilum oryzae</name>
    <dbReference type="NCBI Taxonomy" id="1553429"/>
    <lineage>
        <taxon>Bacteria</taxon>
        <taxon>Bacillati</taxon>
        <taxon>Bacillota</taxon>
        <taxon>Bacilli</taxon>
        <taxon>Bacillales</taxon>
        <taxon>Thermoactinomycetaceae</taxon>
        <taxon>Croceifilum</taxon>
    </lineage>
</organism>
<dbReference type="RefSeq" id="WP_307254155.1">
    <property type="nucleotide sequence ID" value="NZ_JAUSUV010000012.1"/>
</dbReference>
<keyword evidence="1" id="KW-1133">Transmembrane helix</keyword>
<gene>
    <name evidence="2" type="ORF">J2Z48_002631</name>
</gene>
<reference evidence="2 3" key="1">
    <citation type="submission" date="2023-07" db="EMBL/GenBank/DDBJ databases">
        <title>Genomic Encyclopedia of Type Strains, Phase IV (KMG-IV): sequencing the most valuable type-strain genomes for metagenomic binning, comparative biology and taxonomic classification.</title>
        <authorList>
            <person name="Goeker M."/>
        </authorList>
    </citation>
    <scope>NUCLEOTIDE SEQUENCE [LARGE SCALE GENOMIC DNA]</scope>
    <source>
        <strain evidence="2 3">DSM 46876</strain>
    </source>
</reference>
<keyword evidence="3" id="KW-1185">Reference proteome</keyword>
<sequence length="124" mass="14528">MYPSWSELSRFVPVVLLWGGIMDPLFMEFVVGKDYFNLFMILQWAWVVVFGVWSIKLLQKHHNDRKYVRDVFGMTIVAICFYTLILSYETHFSFPSVIPYLIPVVLALIFVAPVKLLKYIGKSK</sequence>
<evidence type="ECO:0000313" key="2">
    <source>
        <dbReference type="EMBL" id="MDQ0418439.1"/>
    </source>
</evidence>
<keyword evidence="1" id="KW-0472">Membrane</keyword>
<dbReference type="AlphaFoldDB" id="A0AAJ1THA4"/>
<dbReference type="EMBL" id="JAUSUV010000012">
    <property type="protein sequence ID" value="MDQ0418439.1"/>
    <property type="molecule type" value="Genomic_DNA"/>
</dbReference>
<dbReference type="Proteomes" id="UP001238450">
    <property type="component" value="Unassembled WGS sequence"/>
</dbReference>
<accession>A0AAJ1THA4</accession>
<feature type="transmembrane region" description="Helical" evidence="1">
    <location>
        <begin position="35"/>
        <end position="55"/>
    </location>
</feature>
<name>A0AAJ1THA4_9BACL</name>
<comment type="caution">
    <text evidence="2">The sequence shown here is derived from an EMBL/GenBank/DDBJ whole genome shotgun (WGS) entry which is preliminary data.</text>
</comment>
<proteinExistence type="predicted"/>
<keyword evidence="1" id="KW-0812">Transmembrane</keyword>
<protein>
    <submittedName>
        <fullName evidence="2">Uncharacterized protein</fullName>
    </submittedName>
</protein>